<feature type="transmembrane region" description="Helical" evidence="6">
    <location>
        <begin position="6"/>
        <end position="29"/>
    </location>
</feature>
<dbReference type="EMBL" id="JBHLXJ010000016">
    <property type="protein sequence ID" value="MFC0351109.1"/>
    <property type="molecule type" value="Genomic_DNA"/>
</dbReference>
<organism evidence="7 8">
    <name type="scientific">Undibacterium danionis</name>
    <dbReference type="NCBI Taxonomy" id="1812100"/>
    <lineage>
        <taxon>Bacteria</taxon>
        <taxon>Pseudomonadati</taxon>
        <taxon>Pseudomonadota</taxon>
        <taxon>Betaproteobacteria</taxon>
        <taxon>Burkholderiales</taxon>
        <taxon>Oxalobacteraceae</taxon>
        <taxon>Undibacterium</taxon>
    </lineage>
</organism>
<evidence type="ECO:0000313" key="7">
    <source>
        <dbReference type="EMBL" id="MFC0351109.1"/>
    </source>
</evidence>
<name>A0ABV6IGZ6_9BURK</name>
<evidence type="ECO:0000256" key="2">
    <source>
        <dbReference type="ARBA" id="ARBA00022475"/>
    </source>
</evidence>
<protein>
    <submittedName>
        <fullName evidence="7">LysE family translocator</fullName>
    </submittedName>
</protein>
<feature type="transmembrane region" description="Helical" evidence="6">
    <location>
        <begin position="71"/>
        <end position="92"/>
    </location>
</feature>
<accession>A0ABV6IGZ6</accession>
<evidence type="ECO:0000256" key="4">
    <source>
        <dbReference type="ARBA" id="ARBA00022989"/>
    </source>
</evidence>
<comment type="subcellular location">
    <subcellularLocation>
        <location evidence="1">Cell membrane</location>
        <topology evidence="1">Multi-pass membrane protein</topology>
    </subcellularLocation>
</comment>
<sequence>MSETSNLWLYFLVTSGVIILPGMDMAFVMGSSMKGGYRAGFAAVAGTMVGGICHMIIGATGVGAILTLIPWAYNAILIGGSAYIAYLGWRLIQLNSLAGPDAEQGAANLQKSFVGALATCMLNPKAYLFMLAIFPQFIRRDGDSIWLQTSILSLITAGTQMIVYGAVAIMAVQAQQFLTKRPRTNALIAKGIGVLLITAAGLSLFGGLTRN</sequence>
<feature type="transmembrane region" description="Helical" evidence="6">
    <location>
        <begin position="41"/>
        <end position="65"/>
    </location>
</feature>
<keyword evidence="2" id="KW-1003">Cell membrane</keyword>
<keyword evidence="4 6" id="KW-1133">Transmembrane helix</keyword>
<evidence type="ECO:0000256" key="6">
    <source>
        <dbReference type="SAM" id="Phobius"/>
    </source>
</evidence>
<reference evidence="7 8" key="1">
    <citation type="submission" date="2024-09" db="EMBL/GenBank/DDBJ databases">
        <authorList>
            <person name="Sun Q."/>
            <person name="Mori K."/>
        </authorList>
    </citation>
    <scope>NUCLEOTIDE SEQUENCE [LARGE SCALE GENOMIC DNA]</scope>
    <source>
        <strain evidence="7 8">CCM 8677</strain>
    </source>
</reference>
<dbReference type="InterPro" id="IPR001123">
    <property type="entry name" value="LeuE-type"/>
</dbReference>
<proteinExistence type="predicted"/>
<comment type="caution">
    <text evidence="7">The sequence shown here is derived from an EMBL/GenBank/DDBJ whole genome shotgun (WGS) entry which is preliminary data.</text>
</comment>
<dbReference type="PANTHER" id="PTHR30086">
    <property type="entry name" value="ARGININE EXPORTER PROTEIN ARGO"/>
    <property type="match status" value="1"/>
</dbReference>
<dbReference type="RefSeq" id="WP_390213698.1">
    <property type="nucleotide sequence ID" value="NZ_JBHLXJ010000016.1"/>
</dbReference>
<keyword evidence="8" id="KW-1185">Reference proteome</keyword>
<evidence type="ECO:0000256" key="1">
    <source>
        <dbReference type="ARBA" id="ARBA00004651"/>
    </source>
</evidence>
<keyword evidence="3 6" id="KW-0812">Transmembrane</keyword>
<feature type="transmembrane region" description="Helical" evidence="6">
    <location>
        <begin position="113"/>
        <end position="138"/>
    </location>
</feature>
<evidence type="ECO:0000313" key="8">
    <source>
        <dbReference type="Proteomes" id="UP001589844"/>
    </source>
</evidence>
<keyword evidence="5 6" id="KW-0472">Membrane</keyword>
<feature type="transmembrane region" description="Helical" evidence="6">
    <location>
        <begin position="184"/>
        <end position="205"/>
    </location>
</feature>
<gene>
    <name evidence="7" type="ORF">ACFFJH_14920</name>
</gene>
<dbReference type="Pfam" id="PF01810">
    <property type="entry name" value="LysE"/>
    <property type="match status" value="1"/>
</dbReference>
<evidence type="ECO:0000256" key="3">
    <source>
        <dbReference type="ARBA" id="ARBA00022692"/>
    </source>
</evidence>
<feature type="transmembrane region" description="Helical" evidence="6">
    <location>
        <begin position="150"/>
        <end position="172"/>
    </location>
</feature>
<dbReference type="PANTHER" id="PTHR30086:SF20">
    <property type="entry name" value="ARGININE EXPORTER PROTEIN ARGO-RELATED"/>
    <property type="match status" value="1"/>
</dbReference>
<evidence type="ECO:0000256" key="5">
    <source>
        <dbReference type="ARBA" id="ARBA00023136"/>
    </source>
</evidence>
<dbReference type="Proteomes" id="UP001589844">
    <property type="component" value="Unassembled WGS sequence"/>
</dbReference>